<name>A0A418NPM4_9SPHN</name>
<dbReference type="GO" id="GO:0016787">
    <property type="term" value="F:hydrolase activity"/>
    <property type="evidence" value="ECO:0007669"/>
    <property type="project" value="UniProtKB-UniRule"/>
</dbReference>
<dbReference type="AlphaFoldDB" id="A0A418NPM4"/>
<dbReference type="InterPro" id="IPR047156">
    <property type="entry name" value="Teg/CotR/CapV-like"/>
</dbReference>
<dbReference type="OrthoDB" id="9807112at2"/>
<dbReference type="Pfam" id="PF01734">
    <property type="entry name" value="Patatin"/>
    <property type="match status" value="1"/>
</dbReference>
<sequence length="340" mass="36508">MTKGQDPEDQLVMPEGGPFEAGGRYQALCLSGGGYRGLYTAILLEELERRAGKQLRECFDLIAGTSIGGILAIGLAAGIPAHSLRLSFEKHGSAIFPKTNRILGLKIPRLSLPAFRHRYSNDGLRETIKTILNDPGEKLTMTDAGPSLLIPSVNATTDDAAVFRTSSSDQNLTLVDAALATSAAPTYFPGHAIGDENFVDGGLIANAPDLLAISDGLQAGFRREDIHVLSLGTVETIAGRRIRPPSGTGYVTGAKRLFELTLDAQQRLALNESRALLGSNYLRIDAIASPDQMRDLGLDRIDKQSRKTLSALATASIRDQLGSDIGRLRGMLGRRAEWVM</sequence>
<keyword evidence="3" id="KW-0472">Membrane</keyword>
<gene>
    <name evidence="5" type="ORF">D2V07_14655</name>
</gene>
<dbReference type="RefSeq" id="WP_119587699.1">
    <property type="nucleotide sequence ID" value="NZ_CAWODQ010000027.1"/>
</dbReference>
<keyword evidence="2" id="KW-0442">Lipid degradation</keyword>
<reference evidence="5 6" key="1">
    <citation type="submission" date="2018-08" db="EMBL/GenBank/DDBJ databases">
        <title>Erythrobacter zhengii sp.nov., a bacterium isolated from deep-sea sediment.</title>
        <authorList>
            <person name="Fang C."/>
            <person name="Wu Y.-H."/>
            <person name="Sun C."/>
            <person name="Wang H."/>
            <person name="Cheng H."/>
            <person name="Meng F.-X."/>
            <person name="Wang C.-S."/>
            <person name="Xu X.-W."/>
        </authorList>
    </citation>
    <scope>NUCLEOTIDE SEQUENCE [LARGE SCALE GENOMIC DNA]</scope>
    <source>
        <strain evidence="5 6">V18</strain>
    </source>
</reference>
<feature type="active site" description="Proton acceptor" evidence="2">
    <location>
        <position position="200"/>
    </location>
</feature>
<keyword evidence="6" id="KW-1185">Reference proteome</keyword>
<dbReference type="EMBL" id="QXFL01000007">
    <property type="protein sequence ID" value="RIV84246.1"/>
    <property type="molecule type" value="Genomic_DNA"/>
</dbReference>
<dbReference type="InterPro" id="IPR016035">
    <property type="entry name" value="Acyl_Trfase/lysoPLipase"/>
</dbReference>
<evidence type="ECO:0000256" key="2">
    <source>
        <dbReference type="PROSITE-ProRule" id="PRU01161"/>
    </source>
</evidence>
<proteinExistence type="predicted"/>
<dbReference type="NCBIfam" id="NF041079">
    <property type="entry name" value="CBASS_lipase"/>
    <property type="match status" value="1"/>
</dbReference>
<dbReference type="CDD" id="cd07199">
    <property type="entry name" value="Pat17_PNPLA8_PNPLA9_like"/>
    <property type="match status" value="1"/>
</dbReference>
<feature type="transmembrane region" description="Helical" evidence="3">
    <location>
        <begin position="58"/>
        <end position="79"/>
    </location>
</feature>
<keyword evidence="3" id="KW-1133">Transmembrane helix</keyword>
<dbReference type="PANTHER" id="PTHR24138:SF10">
    <property type="entry name" value="PHOSPHOLIPASE A2"/>
    <property type="match status" value="1"/>
</dbReference>
<protein>
    <submittedName>
        <fullName evidence="5">Patatin</fullName>
    </submittedName>
</protein>
<dbReference type="Proteomes" id="UP000286576">
    <property type="component" value="Unassembled WGS sequence"/>
</dbReference>
<accession>A0A418NPM4</accession>
<dbReference type="PROSITE" id="PS51635">
    <property type="entry name" value="PNPLA"/>
    <property type="match status" value="1"/>
</dbReference>
<keyword evidence="3" id="KW-0812">Transmembrane</keyword>
<organism evidence="5 6">
    <name type="scientific">Aurantiacibacter zhengii</name>
    <dbReference type="NCBI Taxonomy" id="2307003"/>
    <lineage>
        <taxon>Bacteria</taxon>
        <taxon>Pseudomonadati</taxon>
        <taxon>Pseudomonadota</taxon>
        <taxon>Alphaproteobacteria</taxon>
        <taxon>Sphingomonadales</taxon>
        <taxon>Erythrobacteraceae</taxon>
        <taxon>Aurantiacibacter</taxon>
    </lineage>
</organism>
<feature type="domain" description="PNPLA" evidence="4">
    <location>
        <begin position="28"/>
        <end position="213"/>
    </location>
</feature>
<keyword evidence="1 2" id="KW-0443">Lipid metabolism</keyword>
<feature type="short sequence motif" description="GXSXG" evidence="2">
    <location>
        <begin position="64"/>
        <end position="68"/>
    </location>
</feature>
<dbReference type="GO" id="GO:0016042">
    <property type="term" value="P:lipid catabolic process"/>
    <property type="evidence" value="ECO:0007669"/>
    <property type="project" value="UniProtKB-UniRule"/>
</dbReference>
<dbReference type="PANTHER" id="PTHR24138">
    <property type="entry name" value="INTRACELLLAR PHOSPHOLIPASE A FAMILY"/>
    <property type="match status" value="1"/>
</dbReference>
<evidence type="ECO:0000256" key="1">
    <source>
        <dbReference type="ARBA" id="ARBA00023098"/>
    </source>
</evidence>
<feature type="short sequence motif" description="DGA/G" evidence="2">
    <location>
        <begin position="200"/>
        <end position="202"/>
    </location>
</feature>
<comment type="caution">
    <text evidence="5">The sequence shown here is derived from an EMBL/GenBank/DDBJ whole genome shotgun (WGS) entry which is preliminary data.</text>
</comment>
<evidence type="ECO:0000313" key="6">
    <source>
        <dbReference type="Proteomes" id="UP000286576"/>
    </source>
</evidence>
<evidence type="ECO:0000313" key="5">
    <source>
        <dbReference type="EMBL" id="RIV84246.1"/>
    </source>
</evidence>
<keyword evidence="2" id="KW-0378">Hydrolase</keyword>
<dbReference type="InterPro" id="IPR002641">
    <property type="entry name" value="PNPLA_dom"/>
</dbReference>
<dbReference type="Gene3D" id="3.40.1090.10">
    <property type="entry name" value="Cytosolic phospholipase A2 catalytic domain"/>
    <property type="match status" value="1"/>
</dbReference>
<evidence type="ECO:0000256" key="3">
    <source>
        <dbReference type="SAM" id="Phobius"/>
    </source>
</evidence>
<dbReference type="SUPFAM" id="SSF52151">
    <property type="entry name" value="FabD/lysophospholipase-like"/>
    <property type="match status" value="1"/>
</dbReference>
<feature type="short sequence motif" description="GXGXXG" evidence="2">
    <location>
        <begin position="32"/>
        <end position="37"/>
    </location>
</feature>
<evidence type="ECO:0000259" key="4">
    <source>
        <dbReference type="PROSITE" id="PS51635"/>
    </source>
</evidence>
<feature type="active site" description="Nucleophile" evidence="2">
    <location>
        <position position="66"/>
    </location>
</feature>